<name>A0A2P7QZ82_9SPHN</name>
<dbReference type="AlphaFoldDB" id="A0A2P7QZ82"/>
<dbReference type="InterPro" id="IPR029903">
    <property type="entry name" value="RmlD-like-bd"/>
</dbReference>
<evidence type="ECO:0000313" key="8">
    <source>
        <dbReference type="EMBL" id="PSJ43256.1"/>
    </source>
</evidence>
<dbReference type="InterPro" id="IPR036291">
    <property type="entry name" value="NAD(P)-bd_dom_sf"/>
</dbReference>
<dbReference type="NCBIfam" id="TIGR01214">
    <property type="entry name" value="rmlD"/>
    <property type="match status" value="1"/>
</dbReference>
<evidence type="ECO:0000256" key="6">
    <source>
        <dbReference type="RuleBase" id="RU364082"/>
    </source>
</evidence>
<evidence type="ECO:0000256" key="5">
    <source>
        <dbReference type="ARBA" id="ARBA00048200"/>
    </source>
</evidence>
<dbReference type="EMBL" id="PXYI01000001">
    <property type="protein sequence ID" value="PSJ43256.1"/>
    <property type="molecule type" value="Genomic_DNA"/>
</dbReference>
<reference evidence="8 9" key="1">
    <citation type="submission" date="2018-03" db="EMBL/GenBank/DDBJ databases">
        <title>The draft genome of Sphingosinicella sp. GL-C-18.</title>
        <authorList>
            <person name="Liu L."/>
            <person name="Li L."/>
            <person name="Liang L."/>
            <person name="Zhang X."/>
            <person name="Wang T."/>
        </authorList>
    </citation>
    <scope>NUCLEOTIDE SEQUENCE [LARGE SCALE GENOMIC DNA]</scope>
    <source>
        <strain evidence="8 9">GL-C-18</strain>
    </source>
</reference>
<comment type="function">
    <text evidence="6">Catalyzes the reduction of dTDP-6-deoxy-L-lyxo-4-hexulose to yield dTDP-L-rhamnose.</text>
</comment>
<gene>
    <name evidence="8" type="primary">rfbD</name>
    <name evidence="8" type="ORF">C7I55_02440</name>
</gene>
<protein>
    <recommendedName>
        <fullName evidence="4 6">dTDP-4-dehydrorhamnose reductase</fullName>
        <ecNumber evidence="3 6">1.1.1.133</ecNumber>
    </recommendedName>
</protein>
<dbReference type="GO" id="GO:0005829">
    <property type="term" value="C:cytosol"/>
    <property type="evidence" value="ECO:0007669"/>
    <property type="project" value="TreeGrafter"/>
</dbReference>
<dbReference type="PANTHER" id="PTHR10491">
    <property type="entry name" value="DTDP-4-DEHYDRORHAMNOSE REDUCTASE"/>
    <property type="match status" value="1"/>
</dbReference>
<comment type="caution">
    <text evidence="8">The sequence shown here is derived from an EMBL/GenBank/DDBJ whole genome shotgun (WGS) entry which is preliminary data.</text>
</comment>
<comment type="similarity">
    <text evidence="2 6">Belongs to the dTDP-4-dehydrorhamnose reductase family.</text>
</comment>
<dbReference type="Pfam" id="PF04321">
    <property type="entry name" value="RmlD_sub_bind"/>
    <property type="match status" value="1"/>
</dbReference>
<dbReference type="GO" id="GO:0008831">
    <property type="term" value="F:dTDP-4-dehydrorhamnose reductase activity"/>
    <property type="evidence" value="ECO:0007669"/>
    <property type="project" value="UniProtKB-EC"/>
</dbReference>
<dbReference type="SUPFAM" id="SSF51735">
    <property type="entry name" value="NAD(P)-binding Rossmann-fold domains"/>
    <property type="match status" value="1"/>
</dbReference>
<dbReference type="OrthoDB" id="9803892at2"/>
<accession>A0A2P7QZ82</accession>
<dbReference type="CDD" id="cd05254">
    <property type="entry name" value="dTDP_HR_like_SDR_e"/>
    <property type="match status" value="1"/>
</dbReference>
<evidence type="ECO:0000259" key="7">
    <source>
        <dbReference type="Pfam" id="PF04321"/>
    </source>
</evidence>
<dbReference type="InterPro" id="IPR005913">
    <property type="entry name" value="dTDP_dehydrorham_reduct"/>
</dbReference>
<sequence length="285" mass="30121">MTVLILGAAGQVGRALIATAPAGAETVALGRDECDVSDETAVAAAVARYRPALIVNAAAYTAVDRAEADAEWAHLLNGMAPGWIADIARKAGSRMIHISTDFVFDGEASRPLPVSAPTSPISVYGRTKLAGEEAVTAADPDALIVRTAWVYGRHGSNFLNTMLRRMNEGGDVPVVADQTGTPTWANSLAAALWALGRTEARGIHHFTDAGSATWYDFAVAIAEEAAAVSLLRDIPRIVPISTAEYPTAARRPAFSVLDTSVTWGLIGGPPPHWRANLRACLRDDR</sequence>
<dbReference type="Proteomes" id="UP000241167">
    <property type="component" value="Unassembled WGS sequence"/>
</dbReference>
<keyword evidence="6" id="KW-0560">Oxidoreductase</keyword>
<evidence type="ECO:0000256" key="1">
    <source>
        <dbReference type="ARBA" id="ARBA00004781"/>
    </source>
</evidence>
<dbReference type="GO" id="GO:0019305">
    <property type="term" value="P:dTDP-rhamnose biosynthetic process"/>
    <property type="evidence" value="ECO:0007669"/>
    <property type="project" value="UniProtKB-UniPathway"/>
</dbReference>
<keyword evidence="6" id="KW-0521">NADP</keyword>
<dbReference type="Gene3D" id="3.40.50.720">
    <property type="entry name" value="NAD(P)-binding Rossmann-like Domain"/>
    <property type="match status" value="1"/>
</dbReference>
<dbReference type="Gene3D" id="3.90.25.10">
    <property type="entry name" value="UDP-galactose 4-epimerase, domain 1"/>
    <property type="match status" value="1"/>
</dbReference>
<evidence type="ECO:0000256" key="4">
    <source>
        <dbReference type="ARBA" id="ARBA00017099"/>
    </source>
</evidence>
<organism evidence="8 9">
    <name type="scientific">Allosphingosinicella deserti</name>
    <dbReference type="NCBI Taxonomy" id="2116704"/>
    <lineage>
        <taxon>Bacteria</taxon>
        <taxon>Pseudomonadati</taxon>
        <taxon>Pseudomonadota</taxon>
        <taxon>Alphaproteobacteria</taxon>
        <taxon>Sphingomonadales</taxon>
        <taxon>Sphingomonadaceae</taxon>
        <taxon>Allosphingosinicella</taxon>
    </lineage>
</organism>
<comment type="cofactor">
    <cofactor evidence="6">
        <name>Mg(2+)</name>
        <dbReference type="ChEBI" id="CHEBI:18420"/>
    </cofactor>
    <text evidence="6">Binds 1 Mg(2+) ion per monomer.</text>
</comment>
<evidence type="ECO:0000256" key="3">
    <source>
        <dbReference type="ARBA" id="ARBA00012929"/>
    </source>
</evidence>
<evidence type="ECO:0000313" key="9">
    <source>
        <dbReference type="Proteomes" id="UP000241167"/>
    </source>
</evidence>
<comment type="catalytic activity">
    <reaction evidence="5 6">
        <text>dTDP-beta-L-rhamnose + NADP(+) = dTDP-4-dehydro-beta-L-rhamnose + NADPH + H(+)</text>
        <dbReference type="Rhea" id="RHEA:21796"/>
        <dbReference type="ChEBI" id="CHEBI:15378"/>
        <dbReference type="ChEBI" id="CHEBI:57510"/>
        <dbReference type="ChEBI" id="CHEBI:57783"/>
        <dbReference type="ChEBI" id="CHEBI:58349"/>
        <dbReference type="ChEBI" id="CHEBI:62830"/>
        <dbReference type="EC" id="1.1.1.133"/>
    </reaction>
</comment>
<feature type="domain" description="RmlD-like substrate binding" evidence="7">
    <location>
        <begin position="1"/>
        <end position="283"/>
    </location>
</feature>
<dbReference type="RefSeq" id="WP_106511274.1">
    <property type="nucleotide sequence ID" value="NZ_PXYI01000001.1"/>
</dbReference>
<evidence type="ECO:0000256" key="2">
    <source>
        <dbReference type="ARBA" id="ARBA00010944"/>
    </source>
</evidence>
<dbReference type="EC" id="1.1.1.133" evidence="3 6"/>
<dbReference type="UniPathway" id="UPA00124"/>
<keyword evidence="9" id="KW-1185">Reference proteome</keyword>
<dbReference type="PANTHER" id="PTHR10491:SF4">
    <property type="entry name" value="METHIONINE ADENOSYLTRANSFERASE 2 SUBUNIT BETA"/>
    <property type="match status" value="1"/>
</dbReference>
<proteinExistence type="inferred from homology"/>
<comment type="pathway">
    <text evidence="1 6">Carbohydrate biosynthesis; dTDP-L-rhamnose biosynthesis.</text>
</comment>